<keyword evidence="7" id="KW-0503">Monooxygenase</keyword>
<gene>
    <name evidence="9" type="ORF">Z519_09319</name>
</gene>
<dbReference type="InterPro" id="IPR050775">
    <property type="entry name" value="FAD-binding_Monooxygenases"/>
</dbReference>
<evidence type="ECO:0000256" key="4">
    <source>
        <dbReference type="ARBA" id="ARBA00022827"/>
    </source>
</evidence>
<dbReference type="AlphaFoldDB" id="A0A0D2HGG4"/>
<keyword evidence="3" id="KW-0285">Flavoprotein</keyword>
<evidence type="ECO:0000256" key="5">
    <source>
        <dbReference type="ARBA" id="ARBA00022857"/>
    </source>
</evidence>
<sequence length="1061" mass="118750">MAVEIEVPPNTDLLGPKPVEKYLNADMSMVKTPSDVPFDPEVLKKRYAKERDKRRQEAKALGGLNQFQLVETDGPFAEYLRDPWVDSTFSRAPVTEDVDVLILGGGYSAQIVASKLLVKGVTNLKLIDKAGGFGGTYVTLSHTYIYLSSRRQNTYQRRNTLAAKNYSLILRESAIIMTIKTNRDDKIRAKFVIPYAGPLHRPKLPGIPGIDRFKKKSFHSSRWDYEYTGGDSASNLYKLRDKRVGIIGTGATAVQIVPYLGEWAKKLYIFQRTPCSEYRTINFNNLCNGIRKEENLIRDGWTDLLPAIFGQQDPSLTPDEAATPWYNAMCKRPCFHDDYLPTFNRPNVHLIDTMGKSLEGVDETGVLANGQHYPVDLLIYATGFKHSTFFSHRSNMEIYGRDGISLTEVWKDGPRTLHGWSARNFPNYFFIHIIQSTLTPTFIHAASETASQSIEPTAQAEEDWVNTIIRLATKRLQFLAECTPGYYNNEGEVNLFAARESGLVYAMATEISPWRARPGCPDHLRGPLEKAVNDLPVSFLVDPANKETYNTIEECYQRLVGYSLSQGFDIVRSSGGTPSNPGSSFLCIYHGDRTRNTRDLEESVEGDKDGVIVSKRQRNLTHIRGTGANKAFTLTTKSLEHTSHPLGDNPLIFNGHRDRFADVQAAKAQARIHRFNTLPFSASRRILDSSEIGVLLTSKEYYNVVRYLPASKESAKTISGLIFALQNEGFVYETRLEEVVDEAGAVVSRKCVQIWFSHRGHLDAAARFIAGSVCIIDATFNTNKLRMPMIVAVGVLNTNKTFPVAFSFCPSENHASYTFFWESLKLHLPERVVAPAVVISDQAKAILSSIEQCYPSASHQICDWHAVEAMKARFRKMGHTTDQIKGQGSGSRKAIEGLADRAWAYIRADTQEAVEARRNDLQLRLIEPRYLDEWREKEDRVVTLFTRGLSNLGHSSSQRSESYHNVVTQITNGQLPLEVAVKRLCQTISGVIKDIAQSESLSLVGYPREAHGAIFKHLRFNVSDYALRKVIATIYCLGNSSFLVATISDVPIVMGEVGSGG</sequence>
<evidence type="ECO:0000256" key="1">
    <source>
        <dbReference type="ARBA" id="ARBA00001974"/>
    </source>
</evidence>
<dbReference type="PANTHER" id="PTHR43098">
    <property type="entry name" value="L-ORNITHINE N(5)-MONOOXYGENASE-RELATED"/>
    <property type="match status" value="1"/>
</dbReference>
<dbReference type="InterPro" id="IPR018289">
    <property type="entry name" value="MULE_transposase_dom"/>
</dbReference>
<dbReference type="GeneID" id="27702247"/>
<organism evidence="9 10">
    <name type="scientific">Cladophialophora bantiana (strain ATCC 10958 / CBS 173.52 / CDC B-1940 / NIH 8579)</name>
    <name type="common">Xylohypha bantiana</name>
    <dbReference type="NCBI Taxonomy" id="1442370"/>
    <lineage>
        <taxon>Eukaryota</taxon>
        <taxon>Fungi</taxon>
        <taxon>Dikarya</taxon>
        <taxon>Ascomycota</taxon>
        <taxon>Pezizomycotina</taxon>
        <taxon>Eurotiomycetes</taxon>
        <taxon>Chaetothyriomycetidae</taxon>
        <taxon>Chaetothyriales</taxon>
        <taxon>Herpotrichiellaceae</taxon>
        <taxon>Cladophialophora</taxon>
    </lineage>
</organism>
<dbReference type="PANTHER" id="PTHR43098:SF4">
    <property type="entry name" value="BLR3857 PROTEIN"/>
    <property type="match status" value="1"/>
</dbReference>
<accession>A0A0D2HGG4</accession>
<keyword evidence="5" id="KW-0521">NADP</keyword>
<keyword evidence="6" id="KW-0560">Oxidoreductase</keyword>
<dbReference type="VEuPathDB" id="FungiDB:Z519_09319"/>
<evidence type="ECO:0000256" key="7">
    <source>
        <dbReference type="ARBA" id="ARBA00023033"/>
    </source>
</evidence>
<dbReference type="Pfam" id="PF10551">
    <property type="entry name" value="MULE"/>
    <property type="match status" value="1"/>
</dbReference>
<evidence type="ECO:0000313" key="10">
    <source>
        <dbReference type="Proteomes" id="UP000053789"/>
    </source>
</evidence>
<feature type="domain" description="MULE transposase" evidence="8">
    <location>
        <begin position="774"/>
        <end position="867"/>
    </location>
</feature>
<comment type="similarity">
    <text evidence="2">Belongs to the FAD-binding monooxygenase family.</text>
</comment>
<dbReference type="EMBL" id="KN846994">
    <property type="protein sequence ID" value="KIW89890.1"/>
    <property type="molecule type" value="Genomic_DNA"/>
</dbReference>
<dbReference type="RefSeq" id="XP_016616559.1">
    <property type="nucleotide sequence ID" value="XM_016767043.1"/>
</dbReference>
<evidence type="ECO:0000256" key="3">
    <source>
        <dbReference type="ARBA" id="ARBA00022630"/>
    </source>
</evidence>
<name>A0A0D2HGG4_CLAB1</name>
<evidence type="ECO:0000313" key="9">
    <source>
        <dbReference type="EMBL" id="KIW89890.1"/>
    </source>
</evidence>
<evidence type="ECO:0000256" key="6">
    <source>
        <dbReference type="ARBA" id="ARBA00023002"/>
    </source>
</evidence>
<dbReference type="HOGENOM" id="CLU_289181_0_0_1"/>
<dbReference type="GO" id="GO:0004497">
    <property type="term" value="F:monooxygenase activity"/>
    <property type="evidence" value="ECO:0007669"/>
    <property type="project" value="UniProtKB-KW"/>
</dbReference>
<evidence type="ECO:0000256" key="2">
    <source>
        <dbReference type="ARBA" id="ARBA00010139"/>
    </source>
</evidence>
<dbReference type="Gene3D" id="3.50.50.60">
    <property type="entry name" value="FAD/NAD(P)-binding domain"/>
    <property type="match status" value="2"/>
</dbReference>
<keyword evidence="10" id="KW-1185">Reference proteome</keyword>
<reference evidence="9" key="1">
    <citation type="submission" date="2015-01" db="EMBL/GenBank/DDBJ databases">
        <title>The Genome Sequence of Cladophialophora bantiana CBS 173.52.</title>
        <authorList>
            <consortium name="The Broad Institute Genomics Platform"/>
            <person name="Cuomo C."/>
            <person name="de Hoog S."/>
            <person name="Gorbushina A."/>
            <person name="Stielow B."/>
            <person name="Teixiera M."/>
            <person name="Abouelleil A."/>
            <person name="Chapman S.B."/>
            <person name="Priest M."/>
            <person name="Young S.K."/>
            <person name="Wortman J."/>
            <person name="Nusbaum C."/>
            <person name="Birren B."/>
        </authorList>
    </citation>
    <scope>NUCLEOTIDE SEQUENCE [LARGE SCALE GENOMIC DNA]</scope>
    <source>
        <strain evidence="9">CBS 173.52</strain>
    </source>
</reference>
<comment type="cofactor">
    <cofactor evidence="1">
        <name>FAD</name>
        <dbReference type="ChEBI" id="CHEBI:57692"/>
    </cofactor>
</comment>
<proteinExistence type="inferred from homology"/>
<dbReference type="Proteomes" id="UP000053789">
    <property type="component" value="Unassembled WGS sequence"/>
</dbReference>
<protein>
    <recommendedName>
        <fullName evidence="8">MULE transposase domain-containing protein</fullName>
    </recommendedName>
</protein>
<keyword evidence="4" id="KW-0274">FAD</keyword>
<evidence type="ECO:0000259" key="8">
    <source>
        <dbReference type="Pfam" id="PF10551"/>
    </source>
</evidence>
<dbReference type="OrthoDB" id="66881at2759"/>
<dbReference type="InterPro" id="IPR036188">
    <property type="entry name" value="FAD/NAD-bd_sf"/>
</dbReference>
<dbReference type="SUPFAM" id="SSF51905">
    <property type="entry name" value="FAD/NAD(P)-binding domain"/>
    <property type="match status" value="2"/>
</dbReference>